<feature type="coiled-coil region" evidence="1">
    <location>
        <begin position="200"/>
        <end position="227"/>
    </location>
</feature>
<proteinExistence type="predicted"/>
<gene>
    <name evidence="2" type="ORF">CUN61_18760</name>
</gene>
<reference evidence="2 3" key="1">
    <citation type="submission" date="2017-11" db="EMBL/GenBank/DDBJ databases">
        <title>Genome sequence of Pseudomonas arsenicoxydans ACM1.</title>
        <authorList>
            <person name="Nascimento F.X."/>
        </authorList>
    </citation>
    <scope>NUCLEOTIDE SEQUENCE [LARGE SCALE GENOMIC DNA]</scope>
    <source>
        <strain evidence="2 3">ACM1</strain>
    </source>
</reference>
<evidence type="ECO:0000256" key="1">
    <source>
        <dbReference type="SAM" id="Coils"/>
    </source>
</evidence>
<dbReference type="EMBL" id="CP024767">
    <property type="protein sequence ID" value="QAY85899.1"/>
    <property type="molecule type" value="Genomic_DNA"/>
</dbReference>
<sequence>MRPRKEKAQKLIDKCGVLYWKWQELLEKTEDDVEAERQGNKRMGRPPIPLKTLRERAETAYQQELAELREFEIQLGIEETPEVEIIENGERLRQKGPGRPGISEIGRKFRHLRRKLKHLEDAMSAVDETASPVYDGLGRPAMSSRERIGYYQRDIEQIKKDIDAELSKMSSAERTKILLDNARIDRRDLNMKLKKEPENNEAIQALIEKLDSEISSLEQQLEEEGQASKPFVQAPLITQVVRSPREYSPAVSELIRKLESQLIVTNPPAELTLESLEKYKAEVALANEFNGAIVSQIEALKSV</sequence>
<evidence type="ECO:0000313" key="3">
    <source>
        <dbReference type="Proteomes" id="UP000291121"/>
    </source>
</evidence>
<accession>A0A4P6G3C0</accession>
<keyword evidence="3" id="KW-1185">Reference proteome</keyword>
<dbReference type="Proteomes" id="UP000291121">
    <property type="component" value="Chromosome"/>
</dbReference>
<organism evidence="2 3">
    <name type="scientific">Pseudomonas arsenicoxydans</name>
    <dbReference type="NCBI Taxonomy" id="702115"/>
    <lineage>
        <taxon>Bacteria</taxon>
        <taxon>Pseudomonadati</taxon>
        <taxon>Pseudomonadota</taxon>
        <taxon>Gammaproteobacteria</taxon>
        <taxon>Pseudomonadales</taxon>
        <taxon>Pseudomonadaceae</taxon>
        <taxon>Pseudomonas</taxon>
    </lineage>
</organism>
<dbReference type="AlphaFoldDB" id="A0A4P6G3C0"/>
<protein>
    <submittedName>
        <fullName evidence="2">Uncharacterized protein</fullName>
    </submittedName>
</protein>
<name>A0A4P6G3C0_9PSED</name>
<keyword evidence="1" id="KW-0175">Coiled coil</keyword>
<evidence type="ECO:0000313" key="2">
    <source>
        <dbReference type="EMBL" id="QAY85899.1"/>
    </source>
</evidence>
<dbReference type="RefSeq" id="WP_205892830.1">
    <property type="nucleotide sequence ID" value="NZ_CP024767.1"/>
</dbReference>